<name>A0AB40B0H7_DIOCR</name>
<dbReference type="GO" id="GO:0004523">
    <property type="term" value="F:RNA-DNA hybrid ribonuclease activity"/>
    <property type="evidence" value="ECO:0007669"/>
    <property type="project" value="InterPro"/>
</dbReference>
<reference evidence="4" key="2">
    <citation type="submission" date="2025-08" db="UniProtKB">
        <authorList>
            <consortium name="RefSeq"/>
        </authorList>
    </citation>
    <scope>IDENTIFICATION</scope>
</reference>
<sequence length="398" mass="45732">MDLNFENLNINDFLDNNVFNANFLRIAFGNSMDLDFISNVSFTETNVNQWVWAYHSHNATISSTVYNHINSSCADTDNWKGWDLIWKLSVVPRIKTFIWKLAHDKLTTGVYLYNLNIGPYVSYPFCELYDDSASHLIWLCSKVQHCWTPILIRMNKDPLDLNFLCSGRWLEYYDRNRKDCDQVKALIATMAWIIWKERYNHIFQNANLNLVSIPVRAINHCNNFFRDNNIREFSGPSLSPKSIFIYADASWTSASKCAGLGFIIVANPGLVLLAGASGTSHSTPLDAEIDAICLALQHCKDFNWQPTIICCDCPRVEQLSRNFHPCISWRASNLLNKLKQLMKDFPDISISTIPREKNSIADELAAFGLLNPSLSLFFRGLDRHYWLDELCASHNLFF</sequence>
<dbReference type="InterPro" id="IPR053151">
    <property type="entry name" value="RNase_H-like"/>
</dbReference>
<dbReference type="RefSeq" id="XP_039120499.1">
    <property type="nucleotide sequence ID" value="XM_039264565.1"/>
</dbReference>
<dbReference type="InterPro" id="IPR012337">
    <property type="entry name" value="RNaseH-like_sf"/>
</dbReference>
<dbReference type="Pfam" id="PF13966">
    <property type="entry name" value="zf-RVT"/>
    <property type="match status" value="1"/>
</dbReference>
<organism evidence="3 4">
    <name type="scientific">Dioscorea cayennensis subsp. rotundata</name>
    <name type="common">White Guinea yam</name>
    <name type="synonym">Dioscorea rotundata</name>
    <dbReference type="NCBI Taxonomy" id="55577"/>
    <lineage>
        <taxon>Eukaryota</taxon>
        <taxon>Viridiplantae</taxon>
        <taxon>Streptophyta</taxon>
        <taxon>Embryophyta</taxon>
        <taxon>Tracheophyta</taxon>
        <taxon>Spermatophyta</taxon>
        <taxon>Magnoliopsida</taxon>
        <taxon>Liliopsida</taxon>
        <taxon>Dioscoreales</taxon>
        <taxon>Dioscoreaceae</taxon>
        <taxon>Dioscorea</taxon>
    </lineage>
</organism>
<dbReference type="Pfam" id="PF13456">
    <property type="entry name" value="RVT_3"/>
    <property type="match status" value="1"/>
</dbReference>
<evidence type="ECO:0000313" key="4">
    <source>
        <dbReference type="RefSeq" id="XP_039120499.1"/>
    </source>
</evidence>
<dbReference type="GO" id="GO:0003676">
    <property type="term" value="F:nucleic acid binding"/>
    <property type="evidence" value="ECO:0007669"/>
    <property type="project" value="InterPro"/>
</dbReference>
<dbReference type="InterPro" id="IPR036397">
    <property type="entry name" value="RNaseH_sf"/>
</dbReference>
<reference evidence="3" key="1">
    <citation type="submission" date="2025-05" db="UniProtKB">
        <authorList>
            <consortium name="RefSeq"/>
        </authorList>
    </citation>
    <scope>NUCLEOTIDE SEQUENCE [LARGE SCALE GENOMIC DNA]</scope>
</reference>
<protein>
    <submittedName>
        <fullName evidence="4">Uncharacterized protein LOC120256866</fullName>
    </submittedName>
</protein>
<dbReference type="PANTHER" id="PTHR47723">
    <property type="entry name" value="OS05G0353850 PROTEIN"/>
    <property type="match status" value="1"/>
</dbReference>
<evidence type="ECO:0000259" key="2">
    <source>
        <dbReference type="Pfam" id="PF13966"/>
    </source>
</evidence>
<evidence type="ECO:0000313" key="3">
    <source>
        <dbReference type="Proteomes" id="UP001515500"/>
    </source>
</evidence>
<feature type="domain" description="Reverse transcriptase zinc-binding" evidence="2">
    <location>
        <begin position="63"/>
        <end position="147"/>
    </location>
</feature>
<gene>
    <name evidence="4" type="primary">LOC120256866</name>
</gene>
<dbReference type="SUPFAM" id="SSF53098">
    <property type="entry name" value="Ribonuclease H-like"/>
    <property type="match status" value="1"/>
</dbReference>
<dbReference type="Proteomes" id="UP001515500">
    <property type="component" value="Chromosome 1"/>
</dbReference>
<proteinExistence type="predicted"/>
<evidence type="ECO:0000259" key="1">
    <source>
        <dbReference type="Pfam" id="PF13456"/>
    </source>
</evidence>
<dbReference type="GeneID" id="120256866"/>
<dbReference type="Gene3D" id="3.30.420.10">
    <property type="entry name" value="Ribonuclease H-like superfamily/Ribonuclease H"/>
    <property type="match status" value="1"/>
</dbReference>
<dbReference type="CDD" id="cd06222">
    <property type="entry name" value="RNase_H_like"/>
    <property type="match status" value="1"/>
</dbReference>
<keyword evidence="3" id="KW-1185">Reference proteome</keyword>
<dbReference type="InterPro" id="IPR044730">
    <property type="entry name" value="RNase_H-like_dom_plant"/>
</dbReference>
<dbReference type="AlphaFoldDB" id="A0AB40B0H7"/>
<dbReference type="PANTHER" id="PTHR47723:SF21">
    <property type="entry name" value="POLYNUCLEOTIDYL TRANSFERASE, RIBONUCLEASE H-LIKE SUPERFAMILY PROTEIN"/>
    <property type="match status" value="1"/>
</dbReference>
<dbReference type="InterPro" id="IPR026960">
    <property type="entry name" value="RVT-Znf"/>
</dbReference>
<accession>A0AB40B0H7</accession>
<feature type="domain" description="RNase H type-1" evidence="1">
    <location>
        <begin position="248"/>
        <end position="367"/>
    </location>
</feature>
<dbReference type="InterPro" id="IPR002156">
    <property type="entry name" value="RNaseH_domain"/>
</dbReference>